<evidence type="ECO:0000313" key="5">
    <source>
        <dbReference type="Proteomes" id="UP000479000"/>
    </source>
</evidence>
<sequence>MKPAMKSDVGECVLASSPNLKTYEEIYSRVKCDYRDLSEKFKNNKKDFSKQYAHIYASRSSKTRAHLLNRVRTQWGNDIEVKKLADLQEESDSERCVIVGIIYKHQELHPSILKDISEEGAPVNLLLISAATATWKTRWKLWSRLSAGVTSAPLALIRF</sequence>
<organism evidence="4 5">
    <name type="scientific">Nesidiocoris tenuis</name>
    <dbReference type="NCBI Taxonomy" id="355587"/>
    <lineage>
        <taxon>Eukaryota</taxon>
        <taxon>Metazoa</taxon>
        <taxon>Ecdysozoa</taxon>
        <taxon>Arthropoda</taxon>
        <taxon>Hexapoda</taxon>
        <taxon>Insecta</taxon>
        <taxon>Pterygota</taxon>
        <taxon>Neoptera</taxon>
        <taxon>Paraneoptera</taxon>
        <taxon>Hemiptera</taxon>
        <taxon>Heteroptera</taxon>
        <taxon>Panheteroptera</taxon>
        <taxon>Cimicomorpha</taxon>
        <taxon>Miridae</taxon>
        <taxon>Dicyphina</taxon>
        <taxon>Nesidiocoris</taxon>
    </lineage>
</organism>
<dbReference type="InterPro" id="IPR024826">
    <property type="entry name" value="DNA_pol_delta/II_ssu"/>
</dbReference>
<evidence type="ECO:0000256" key="1">
    <source>
        <dbReference type="ARBA" id="ARBA00006035"/>
    </source>
</evidence>
<keyword evidence="5" id="KW-1185">Reference proteome</keyword>
<dbReference type="Proteomes" id="UP000479000">
    <property type="component" value="Unassembled WGS sequence"/>
</dbReference>
<dbReference type="OrthoDB" id="3763at2759"/>
<dbReference type="AlphaFoldDB" id="A0A6H5H052"/>
<feature type="domain" description="DNA polymerase delta subunit OB-fold" evidence="3">
    <location>
        <begin position="51"/>
        <end position="120"/>
    </location>
</feature>
<comment type="similarity">
    <text evidence="1">Belongs to the DNA polymerase delta/II small subunit family.</text>
</comment>
<dbReference type="GO" id="GO:0006271">
    <property type="term" value="P:DNA strand elongation involved in DNA replication"/>
    <property type="evidence" value="ECO:0007669"/>
    <property type="project" value="TreeGrafter"/>
</dbReference>
<name>A0A6H5H052_9HEMI</name>
<evidence type="ECO:0000256" key="2">
    <source>
        <dbReference type="ARBA" id="ARBA00022705"/>
    </source>
</evidence>
<accession>A0A6H5H052</accession>
<evidence type="ECO:0000313" key="4">
    <source>
        <dbReference type="EMBL" id="CAB0008886.1"/>
    </source>
</evidence>
<dbReference type="PANTHER" id="PTHR10416:SF0">
    <property type="entry name" value="DNA POLYMERASE DELTA SUBUNIT 2"/>
    <property type="match status" value="1"/>
</dbReference>
<proteinExistence type="inferred from homology"/>
<gene>
    <name evidence="4" type="ORF">NTEN_LOCUS14092</name>
</gene>
<dbReference type="GO" id="GO:0043625">
    <property type="term" value="C:delta DNA polymerase complex"/>
    <property type="evidence" value="ECO:0007669"/>
    <property type="project" value="TreeGrafter"/>
</dbReference>
<dbReference type="Gene3D" id="2.40.50.430">
    <property type="match status" value="1"/>
</dbReference>
<dbReference type="PANTHER" id="PTHR10416">
    <property type="entry name" value="DNA POLYMERASE DELTA SUBUNIT 2"/>
    <property type="match status" value="1"/>
</dbReference>
<dbReference type="InterPro" id="IPR040663">
    <property type="entry name" value="DNA_pol_D_N"/>
</dbReference>
<dbReference type="Pfam" id="PF18018">
    <property type="entry name" value="DNA_pol_D_N"/>
    <property type="match status" value="1"/>
</dbReference>
<evidence type="ECO:0000259" key="3">
    <source>
        <dbReference type="Pfam" id="PF18018"/>
    </source>
</evidence>
<feature type="non-terminal residue" evidence="4">
    <location>
        <position position="159"/>
    </location>
</feature>
<protein>
    <recommendedName>
        <fullName evidence="3">DNA polymerase delta subunit OB-fold domain-containing protein</fullName>
    </recommendedName>
</protein>
<keyword evidence="2" id="KW-0235">DNA replication</keyword>
<reference evidence="4 5" key="1">
    <citation type="submission" date="2020-02" db="EMBL/GenBank/DDBJ databases">
        <authorList>
            <person name="Ferguson B K."/>
        </authorList>
    </citation>
    <scope>NUCLEOTIDE SEQUENCE [LARGE SCALE GENOMIC DNA]</scope>
</reference>
<dbReference type="EMBL" id="CADCXU010021093">
    <property type="protein sequence ID" value="CAB0008886.1"/>
    <property type="molecule type" value="Genomic_DNA"/>
</dbReference>